<dbReference type="EMBL" id="JAHRIN010069449">
    <property type="protein sequence ID" value="MEQ2216061.1"/>
    <property type="molecule type" value="Genomic_DNA"/>
</dbReference>
<keyword evidence="2" id="KW-1185">Reference proteome</keyword>
<protein>
    <submittedName>
        <fullName evidence="1">Uncharacterized protein</fullName>
    </submittedName>
</protein>
<reference evidence="1 2" key="1">
    <citation type="submission" date="2021-06" db="EMBL/GenBank/DDBJ databases">
        <authorList>
            <person name="Palmer J.M."/>
        </authorList>
    </citation>
    <scope>NUCLEOTIDE SEQUENCE [LARGE SCALE GENOMIC DNA]</scope>
    <source>
        <strain evidence="1 2">XC_2019</strain>
        <tissue evidence="1">Muscle</tissue>
    </source>
</reference>
<gene>
    <name evidence="1" type="ORF">XENOCAPTIV_010107</name>
</gene>
<proteinExistence type="predicted"/>
<evidence type="ECO:0000313" key="2">
    <source>
        <dbReference type="Proteomes" id="UP001434883"/>
    </source>
</evidence>
<evidence type="ECO:0000313" key="1">
    <source>
        <dbReference type="EMBL" id="MEQ2216061.1"/>
    </source>
</evidence>
<dbReference type="Proteomes" id="UP001434883">
    <property type="component" value="Unassembled WGS sequence"/>
</dbReference>
<name>A0ABV0S6Q1_9TELE</name>
<organism evidence="1 2">
    <name type="scientific">Xenoophorus captivus</name>
    <dbReference type="NCBI Taxonomy" id="1517983"/>
    <lineage>
        <taxon>Eukaryota</taxon>
        <taxon>Metazoa</taxon>
        <taxon>Chordata</taxon>
        <taxon>Craniata</taxon>
        <taxon>Vertebrata</taxon>
        <taxon>Euteleostomi</taxon>
        <taxon>Actinopterygii</taxon>
        <taxon>Neopterygii</taxon>
        <taxon>Teleostei</taxon>
        <taxon>Neoteleostei</taxon>
        <taxon>Acanthomorphata</taxon>
        <taxon>Ovalentaria</taxon>
        <taxon>Atherinomorphae</taxon>
        <taxon>Cyprinodontiformes</taxon>
        <taxon>Goodeidae</taxon>
        <taxon>Xenoophorus</taxon>
    </lineage>
</organism>
<comment type="caution">
    <text evidence="1">The sequence shown here is derived from an EMBL/GenBank/DDBJ whole genome shotgun (WGS) entry which is preliminary data.</text>
</comment>
<accession>A0ABV0S6Q1</accession>
<sequence length="113" mass="13177">MLINIHRLINFTIMHLDYGRKPEYPQKHHTCMSNSMKKNPDWCSNPGLCCCKATVLPTAPPYSLLIFILMKLHYSLFTVCERWLMSVIFIESSKQTVEVKLNHVYIKGFCVLL</sequence>